<evidence type="ECO:0008006" key="3">
    <source>
        <dbReference type="Google" id="ProtNLM"/>
    </source>
</evidence>
<evidence type="ECO:0000313" key="1">
    <source>
        <dbReference type="EMBL" id="KAJ7735762.1"/>
    </source>
</evidence>
<organism evidence="1 2">
    <name type="scientific">Mycena metata</name>
    <dbReference type="NCBI Taxonomy" id="1033252"/>
    <lineage>
        <taxon>Eukaryota</taxon>
        <taxon>Fungi</taxon>
        <taxon>Dikarya</taxon>
        <taxon>Basidiomycota</taxon>
        <taxon>Agaricomycotina</taxon>
        <taxon>Agaricomycetes</taxon>
        <taxon>Agaricomycetidae</taxon>
        <taxon>Agaricales</taxon>
        <taxon>Marasmiineae</taxon>
        <taxon>Mycenaceae</taxon>
        <taxon>Mycena</taxon>
    </lineage>
</organism>
<dbReference type="AlphaFoldDB" id="A0AAD7I648"/>
<proteinExistence type="predicted"/>
<dbReference type="EMBL" id="JARKIB010000125">
    <property type="protein sequence ID" value="KAJ7735762.1"/>
    <property type="molecule type" value="Genomic_DNA"/>
</dbReference>
<sequence>MDPARMLPPEILVQIFRWCDPSRDGVYTSGILIEQAPWVLTHISSLWRNLVISTPILWRHLSVKFSTRFSFTDKQNNNVEGMFHLTNLFLKRSVQCPLEVYISGDFDLAVQPVLERIMSSCERWEALTLFADGRLIQSLAPIKGRLPNLQTLEVTRGDADEESPDITTLDLFSLVPALYEGTFRYDPAFVLLLPWNQLTTLKTGYCEIGPILDTLRQLANLMYLTLDRFADDAPMEEFSPAYLPRLRELELTIESGEEGHHGALLDCLVLPSLNCLSIDCEDFAVAPHLAGLLTRSNCPLDSLTLNLLDALDAPLAGVLALTPHLTVLELGGTIATGVLLEQLTLVPGSESQLVPCLRELSLRARVDQARVLQLITSRVGVLRYFGIALEVGDIQAVLADGLYNLGDVGIETELLR</sequence>
<gene>
    <name evidence="1" type="ORF">B0H16DRAFT_1731191</name>
</gene>
<reference evidence="1" key="1">
    <citation type="submission" date="2023-03" db="EMBL/GenBank/DDBJ databases">
        <title>Massive genome expansion in bonnet fungi (Mycena s.s.) driven by repeated elements and novel gene families across ecological guilds.</title>
        <authorList>
            <consortium name="Lawrence Berkeley National Laboratory"/>
            <person name="Harder C.B."/>
            <person name="Miyauchi S."/>
            <person name="Viragh M."/>
            <person name="Kuo A."/>
            <person name="Thoen E."/>
            <person name="Andreopoulos B."/>
            <person name="Lu D."/>
            <person name="Skrede I."/>
            <person name="Drula E."/>
            <person name="Henrissat B."/>
            <person name="Morin E."/>
            <person name="Kohler A."/>
            <person name="Barry K."/>
            <person name="LaButti K."/>
            <person name="Morin E."/>
            <person name="Salamov A."/>
            <person name="Lipzen A."/>
            <person name="Mereny Z."/>
            <person name="Hegedus B."/>
            <person name="Baldrian P."/>
            <person name="Stursova M."/>
            <person name="Weitz H."/>
            <person name="Taylor A."/>
            <person name="Grigoriev I.V."/>
            <person name="Nagy L.G."/>
            <person name="Martin F."/>
            <person name="Kauserud H."/>
        </authorList>
    </citation>
    <scope>NUCLEOTIDE SEQUENCE</scope>
    <source>
        <strain evidence="1">CBHHK182m</strain>
    </source>
</reference>
<accession>A0AAD7I648</accession>
<evidence type="ECO:0000313" key="2">
    <source>
        <dbReference type="Proteomes" id="UP001215598"/>
    </source>
</evidence>
<dbReference type="SUPFAM" id="SSF52047">
    <property type="entry name" value="RNI-like"/>
    <property type="match status" value="1"/>
</dbReference>
<dbReference type="Gene3D" id="3.80.10.10">
    <property type="entry name" value="Ribonuclease Inhibitor"/>
    <property type="match status" value="1"/>
</dbReference>
<keyword evidence="2" id="KW-1185">Reference proteome</keyword>
<protein>
    <recommendedName>
        <fullName evidence="3">F-box domain-containing protein</fullName>
    </recommendedName>
</protein>
<name>A0AAD7I648_9AGAR</name>
<comment type="caution">
    <text evidence="1">The sequence shown here is derived from an EMBL/GenBank/DDBJ whole genome shotgun (WGS) entry which is preliminary data.</text>
</comment>
<dbReference type="InterPro" id="IPR032675">
    <property type="entry name" value="LRR_dom_sf"/>
</dbReference>
<dbReference type="Proteomes" id="UP001215598">
    <property type="component" value="Unassembled WGS sequence"/>
</dbReference>